<reference evidence="1" key="1">
    <citation type="submission" date="2021-03" db="EMBL/GenBank/DDBJ databases">
        <authorList>
            <consortium name="DOE Joint Genome Institute"/>
            <person name="Ahrendt S."/>
            <person name="Looney B.P."/>
            <person name="Miyauchi S."/>
            <person name="Morin E."/>
            <person name="Drula E."/>
            <person name="Courty P.E."/>
            <person name="Chicoki N."/>
            <person name="Fauchery L."/>
            <person name="Kohler A."/>
            <person name="Kuo A."/>
            <person name="Labutti K."/>
            <person name="Pangilinan J."/>
            <person name="Lipzen A."/>
            <person name="Riley R."/>
            <person name="Andreopoulos W."/>
            <person name="He G."/>
            <person name="Johnson J."/>
            <person name="Barry K.W."/>
            <person name="Grigoriev I.V."/>
            <person name="Nagy L."/>
            <person name="Hibbett D."/>
            <person name="Henrissat B."/>
            <person name="Matheny P.B."/>
            <person name="Labbe J."/>
            <person name="Martin F."/>
        </authorList>
    </citation>
    <scope>NUCLEOTIDE SEQUENCE</scope>
    <source>
        <strain evidence="1">HHB10654</strain>
    </source>
</reference>
<proteinExistence type="predicted"/>
<feature type="non-terminal residue" evidence="1">
    <location>
        <position position="1"/>
    </location>
</feature>
<accession>A0ACB8SMW9</accession>
<sequence length="125" mass="14227">LYFQPQGIWGLSYDLFTRRIEDNLPNGWGSRRSGVYRRMAAVLTQDQFHRVQYSVWERDAATASVAYDTMLRLRELDPSGIFPTIVKGLTMFSVPNRVIMDVTDEIQLGGVFSPELTGITPANRI</sequence>
<reference evidence="1" key="2">
    <citation type="journal article" date="2022" name="New Phytol.">
        <title>Evolutionary transition to the ectomycorrhizal habit in the genomes of a hyperdiverse lineage of mushroom-forming fungi.</title>
        <authorList>
            <person name="Looney B."/>
            <person name="Miyauchi S."/>
            <person name="Morin E."/>
            <person name="Drula E."/>
            <person name="Courty P.E."/>
            <person name="Kohler A."/>
            <person name="Kuo A."/>
            <person name="LaButti K."/>
            <person name="Pangilinan J."/>
            <person name="Lipzen A."/>
            <person name="Riley R."/>
            <person name="Andreopoulos W."/>
            <person name="He G."/>
            <person name="Johnson J."/>
            <person name="Nolan M."/>
            <person name="Tritt A."/>
            <person name="Barry K.W."/>
            <person name="Grigoriev I.V."/>
            <person name="Nagy L.G."/>
            <person name="Hibbett D."/>
            <person name="Henrissat B."/>
            <person name="Matheny P.B."/>
            <person name="Labbe J."/>
            <person name="Martin F.M."/>
        </authorList>
    </citation>
    <scope>NUCLEOTIDE SEQUENCE</scope>
    <source>
        <strain evidence="1">HHB10654</strain>
    </source>
</reference>
<dbReference type="Proteomes" id="UP000814140">
    <property type="component" value="Unassembled WGS sequence"/>
</dbReference>
<dbReference type="EMBL" id="MU277245">
    <property type="protein sequence ID" value="KAI0057552.1"/>
    <property type="molecule type" value="Genomic_DNA"/>
</dbReference>
<keyword evidence="2" id="KW-1185">Reference proteome</keyword>
<comment type="caution">
    <text evidence="1">The sequence shown here is derived from an EMBL/GenBank/DDBJ whole genome shotgun (WGS) entry which is preliminary data.</text>
</comment>
<name>A0ACB8SMW9_9AGAM</name>
<protein>
    <submittedName>
        <fullName evidence="1">Uncharacterized protein</fullName>
    </submittedName>
</protein>
<gene>
    <name evidence="1" type="ORF">BV25DRAFT_1775473</name>
</gene>
<evidence type="ECO:0000313" key="2">
    <source>
        <dbReference type="Proteomes" id="UP000814140"/>
    </source>
</evidence>
<evidence type="ECO:0000313" key="1">
    <source>
        <dbReference type="EMBL" id="KAI0057552.1"/>
    </source>
</evidence>
<organism evidence="1 2">
    <name type="scientific">Artomyces pyxidatus</name>
    <dbReference type="NCBI Taxonomy" id="48021"/>
    <lineage>
        <taxon>Eukaryota</taxon>
        <taxon>Fungi</taxon>
        <taxon>Dikarya</taxon>
        <taxon>Basidiomycota</taxon>
        <taxon>Agaricomycotina</taxon>
        <taxon>Agaricomycetes</taxon>
        <taxon>Russulales</taxon>
        <taxon>Auriscalpiaceae</taxon>
        <taxon>Artomyces</taxon>
    </lineage>
</organism>
<feature type="non-terminal residue" evidence="1">
    <location>
        <position position="125"/>
    </location>
</feature>